<dbReference type="RefSeq" id="WP_093941317.1">
    <property type="nucleotide sequence ID" value="NZ_CP022521.1"/>
</dbReference>
<dbReference type="EMBL" id="CP022521">
    <property type="protein sequence ID" value="ASO19886.1"/>
    <property type="molecule type" value="Genomic_DNA"/>
</dbReference>
<dbReference type="OrthoDB" id="3396976at2"/>
<evidence type="ECO:0000313" key="2">
    <source>
        <dbReference type="Proteomes" id="UP000204221"/>
    </source>
</evidence>
<dbReference type="Proteomes" id="UP000204221">
    <property type="component" value="Chromosome"/>
</dbReference>
<dbReference type="AlphaFoldDB" id="A0A221W285"/>
<gene>
    <name evidence="1" type="ORF">AHOG_11215</name>
</gene>
<sequence>MPSITLPTFVSYAASGGAARITTIHQQRRRYENPEPAAYNFYRRPADAIRAGRAACRDEVAMTSMVQQAHALQRPHYEAIARGWLQLMAEWQPRLVDVGRARWSSGSLDVRISPHLGLLDDDNRLWSVFLHFKEAELTREGSYAPLRLMEQCMDELLPGGAPLVIDVRRARLFKVTNRNRQRLDAWLTGEAAAFTTHWASAA</sequence>
<accession>A0A221W285</accession>
<proteinExistence type="predicted"/>
<evidence type="ECO:0000313" key="1">
    <source>
        <dbReference type="EMBL" id="ASO19886.1"/>
    </source>
</evidence>
<reference evidence="1 2" key="1">
    <citation type="submission" date="2017-07" db="EMBL/GenBank/DDBJ databases">
        <title>Complete genome sequence of Actinoalloteichus hoggarensis DSM 45943, type strain of Actinoalloteichus hoggarensis.</title>
        <authorList>
            <person name="Ruckert C."/>
            <person name="Nouioui I."/>
            <person name="Willmese J."/>
            <person name="van Wezel G."/>
            <person name="Klenk H.-P."/>
            <person name="Kalinowski J."/>
            <person name="Zotchev S.B."/>
        </authorList>
    </citation>
    <scope>NUCLEOTIDE SEQUENCE [LARGE SCALE GENOMIC DNA]</scope>
    <source>
        <strain evidence="1 2">DSM 45943</strain>
    </source>
</reference>
<dbReference type="KEGG" id="ahg:AHOG_11215"/>
<organism evidence="1 2">
    <name type="scientific">Actinoalloteichus hoggarensis</name>
    <dbReference type="NCBI Taxonomy" id="1470176"/>
    <lineage>
        <taxon>Bacteria</taxon>
        <taxon>Bacillati</taxon>
        <taxon>Actinomycetota</taxon>
        <taxon>Actinomycetes</taxon>
        <taxon>Pseudonocardiales</taxon>
        <taxon>Pseudonocardiaceae</taxon>
        <taxon>Actinoalloteichus</taxon>
    </lineage>
</organism>
<protein>
    <submittedName>
        <fullName evidence="1">Uncharacterized protein</fullName>
    </submittedName>
</protein>
<name>A0A221W285_9PSEU</name>
<keyword evidence="2" id="KW-1185">Reference proteome</keyword>